<evidence type="ECO:0000256" key="5">
    <source>
        <dbReference type="ARBA" id="ARBA00022989"/>
    </source>
</evidence>
<dbReference type="InterPro" id="IPR022764">
    <property type="entry name" value="Peptidase_S54_rhomboid_dom"/>
</dbReference>
<keyword evidence="6 7" id="KW-0472">Membrane</keyword>
<feature type="transmembrane region" description="Helical" evidence="7">
    <location>
        <begin position="177"/>
        <end position="197"/>
    </location>
</feature>
<organism evidence="9 10">
    <name type="scientific">Shouchella xiaoxiensis</name>
    <dbReference type="NCBI Taxonomy" id="766895"/>
    <lineage>
        <taxon>Bacteria</taxon>
        <taxon>Bacillati</taxon>
        <taxon>Bacillota</taxon>
        <taxon>Bacilli</taxon>
        <taxon>Bacillales</taxon>
        <taxon>Bacillaceae</taxon>
        <taxon>Shouchella</taxon>
    </lineage>
</organism>
<feature type="transmembrane region" description="Helical" evidence="7">
    <location>
        <begin position="64"/>
        <end position="84"/>
    </location>
</feature>
<sequence length="257" mass="29255">MFIRNETFSSYIRKFPVVSGIIALTVFIHFILLLLPSGFYFRYLGIGLNSGIEAGEYWRLVTPIFLHGDLFHLIFNMGALLIFAPALEGMLGRFKFALIYLIPGILANVATYFLEGSTYSHVGASGSIFGLFGVFLFMYLYRNDLMDRQSAQAFLPILIISLIMTFINSRINVLGHLFGLGFGVLFAPLFLKGARPLHTLYAMSRSRKTYIDDDDISFNPNRWKNRQRNSKLKKVAFIIGALVILFLLYLQFSATYY</sequence>
<dbReference type="InterPro" id="IPR035952">
    <property type="entry name" value="Rhomboid-like_sf"/>
</dbReference>
<feature type="transmembrane region" description="Helical" evidence="7">
    <location>
        <begin position="235"/>
        <end position="252"/>
    </location>
</feature>
<proteinExistence type="inferred from homology"/>
<evidence type="ECO:0000313" key="10">
    <source>
        <dbReference type="Proteomes" id="UP001179280"/>
    </source>
</evidence>
<keyword evidence="4" id="KW-0378">Hydrolase</keyword>
<comment type="subcellular location">
    <subcellularLocation>
        <location evidence="1">Membrane</location>
        <topology evidence="1">Multi-pass membrane protein</topology>
    </subcellularLocation>
</comment>
<dbReference type="EMBL" id="JAFBCV010000005">
    <property type="protein sequence ID" value="MBM7838637.1"/>
    <property type="molecule type" value="Genomic_DNA"/>
</dbReference>
<evidence type="ECO:0000256" key="6">
    <source>
        <dbReference type="ARBA" id="ARBA00023136"/>
    </source>
</evidence>
<dbReference type="Gene3D" id="1.20.1540.10">
    <property type="entry name" value="Rhomboid-like"/>
    <property type="match status" value="1"/>
</dbReference>
<evidence type="ECO:0000256" key="2">
    <source>
        <dbReference type="ARBA" id="ARBA00009045"/>
    </source>
</evidence>
<feature type="transmembrane region" description="Helical" evidence="7">
    <location>
        <begin position="120"/>
        <end position="141"/>
    </location>
</feature>
<evidence type="ECO:0000256" key="7">
    <source>
        <dbReference type="SAM" id="Phobius"/>
    </source>
</evidence>
<feature type="domain" description="Peptidase S54 rhomboid" evidence="8">
    <location>
        <begin position="55"/>
        <end position="191"/>
    </location>
</feature>
<evidence type="ECO:0000256" key="4">
    <source>
        <dbReference type="ARBA" id="ARBA00022801"/>
    </source>
</evidence>
<evidence type="ECO:0000259" key="8">
    <source>
        <dbReference type="Pfam" id="PF01694"/>
    </source>
</evidence>
<dbReference type="PANTHER" id="PTHR43731">
    <property type="entry name" value="RHOMBOID PROTEASE"/>
    <property type="match status" value="1"/>
</dbReference>
<feature type="transmembrane region" description="Helical" evidence="7">
    <location>
        <begin position="96"/>
        <end position="114"/>
    </location>
</feature>
<dbReference type="GO" id="GO:0006508">
    <property type="term" value="P:proteolysis"/>
    <property type="evidence" value="ECO:0007669"/>
    <property type="project" value="UniProtKB-KW"/>
</dbReference>
<protein>
    <submittedName>
        <fullName evidence="9">Membrane associated rhomboid family serine protease</fullName>
    </submittedName>
</protein>
<dbReference type="Proteomes" id="UP001179280">
    <property type="component" value="Unassembled WGS sequence"/>
</dbReference>
<evidence type="ECO:0000313" key="9">
    <source>
        <dbReference type="EMBL" id="MBM7838637.1"/>
    </source>
</evidence>
<dbReference type="GO" id="GO:0008233">
    <property type="term" value="F:peptidase activity"/>
    <property type="evidence" value="ECO:0007669"/>
    <property type="project" value="UniProtKB-KW"/>
</dbReference>
<dbReference type="PANTHER" id="PTHR43731:SF14">
    <property type="entry name" value="PRESENILIN-ASSOCIATED RHOMBOID-LIKE PROTEIN, MITOCHONDRIAL"/>
    <property type="match status" value="1"/>
</dbReference>
<accession>A0ABS2ST04</accession>
<name>A0ABS2ST04_9BACI</name>
<evidence type="ECO:0000256" key="1">
    <source>
        <dbReference type="ARBA" id="ARBA00004141"/>
    </source>
</evidence>
<dbReference type="SUPFAM" id="SSF144091">
    <property type="entry name" value="Rhomboid-like"/>
    <property type="match status" value="1"/>
</dbReference>
<dbReference type="InterPro" id="IPR050925">
    <property type="entry name" value="Rhomboid_protease_S54"/>
</dbReference>
<reference evidence="9" key="1">
    <citation type="submission" date="2021-01" db="EMBL/GenBank/DDBJ databases">
        <title>Genomic Encyclopedia of Type Strains, Phase IV (KMG-IV): sequencing the most valuable type-strain genomes for metagenomic binning, comparative biology and taxonomic classification.</title>
        <authorList>
            <person name="Goeker M."/>
        </authorList>
    </citation>
    <scope>NUCLEOTIDE SEQUENCE</scope>
    <source>
        <strain evidence="9">DSM 21943</strain>
    </source>
</reference>
<feature type="transmembrane region" description="Helical" evidence="7">
    <location>
        <begin position="153"/>
        <end position="171"/>
    </location>
</feature>
<dbReference type="Pfam" id="PF01694">
    <property type="entry name" value="Rhomboid"/>
    <property type="match status" value="1"/>
</dbReference>
<keyword evidence="3 7" id="KW-0812">Transmembrane</keyword>
<feature type="transmembrane region" description="Helical" evidence="7">
    <location>
        <begin position="21"/>
        <end position="44"/>
    </location>
</feature>
<keyword evidence="9" id="KW-0645">Protease</keyword>
<comment type="caution">
    <text evidence="9">The sequence shown here is derived from an EMBL/GenBank/DDBJ whole genome shotgun (WGS) entry which is preliminary data.</text>
</comment>
<comment type="similarity">
    <text evidence="2">Belongs to the peptidase S54 family.</text>
</comment>
<keyword evidence="5 7" id="KW-1133">Transmembrane helix</keyword>
<gene>
    <name evidence="9" type="ORF">JOC54_001896</name>
</gene>
<keyword evidence="10" id="KW-1185">Reference proteome</keyword>
<dbReference type="RefSeq" id="WP_204465880.1">
    <property type="nucleotide sequence ID" value="NZ_JAFBCV010000005.1"/>
</dbReference>
<evidence type="ECO:0000256" key="3">
    <source>
        <dbReference type="ARBA" id="ARBA00022692"/>
    </source>
</evidence>